<dbReference type="PANTHER" id="PTHR19288:SF46">
    <property type="entry name" value="HALOACID DEHALOGENASE-LIKE HYDROLASE DOMAIN-CONTAINING PROTEIN 2"/>
    <property type="match status" value="1"/>
</dbReference>
<dbReference type="SUPFAM" id="SSF56784">
    <property type="entry name" value="HAD-like"/>
    <property type="match status" value="1"/>
</dbReference>
<dbReference type="PANTHER" id="PTHR19288">
    <property type="entry name" value="4-NITROPHENYLPHOSPHATASE-RELATED"/>
    <property type="match status" value="1"/>
</dbReference>
<dbReference type="GO" id="GO:0016791">
    <property type="term" value="F:phosphatase activity"/>
    <property type="evidence" value="ECO:0007669"/>
    <property type="project" value="TreeGrafter"/>
</dbReference>
<dbReference type="EMBL" id="IACT01008569">
    <property type="protein sequence ID" value="LAC27681.1"/>
    <property type="molecule type" value="mRNA"/>
</dbReference>
<dbReference type="InterPro" id="IPR023214">
    <property type="entry name" value="HAD_sf"/>
</dbReference>
<dbReference type="NCBIfam" id="TIGR01460">
    <property type="entry name" value="HAD-SF-IIA"/>
    <property type="match status" value="1"/>
</dbReference>
<dbReference type="Pfam" id="PF13344">
    <property type="entry name" value="Hydrolase_6"/>
    <property type="match status" value="1"/>
</dbReference>
<proteinExistence type="evidence at transcript level"/>
<name>A0A6A7GAH0_9CRUS</name>
<accession>A0A6A7GAH0</accession>
<dbReference type="InterPro" id="IPR006357">
    <property type="entry name" value="HAD-SF_hydro_IIA"/>
</dbReference>
<organism evidence="1">
    <name type="scientific">Hirondellea gigas</name>
    <dbReference type="NCBI Taxonomy" id="1518452"/>
    <lineage>
        <taxon>Eukaryota</taxon>
        <taxon>Metazoa</taxon>
        <taxon>Ecdysozoa</taxon>
        <taxon>Arthropoda</taxon>
        <taxon>Crustacea</taxon>
        <taxon>Multicrustacea</taxon>
        <taxon>Malacostraca</taxon>
        <taxon>Eumalacostraca</taxon>
        <taxon>Peracarida</taxon>
        <taxon>Amphipoda</taxon>
        <taxon>Amphilochidea</taxon>
        <taxon>Lysianassida</taxon>
        <taxon>Lysianassidira</taxon>
        <taxon>Lysianassoidea</taxon>
        <taxon>Lysianassidae</taxon>
        <taxon>Hirondellea</taxon>
    </lineage>
</organism>
<protein>
    <submittedName>
        <fullName evidence="1">HAD family hydrolase</fullName>
    </submittedName>
</protein>
<dbReference type="InterPro" id="IPR036412">
    <property type="entry name" value="HAD-like_sf"/>
</dbReference>
<reference evidence="1" key="1">
    <citation type="submission" date="2017-11" db="EMBL/GenBank/DDBJ databases">
        <title>The sensing device of the deep-sea amphipod.</title>
        <authorList>
            <person name="Kobayashi H."/>
            <person name="Nagahama T."/>
            <person name="Arai W."/>
            <person name="Sasagawa Y."/>
            <person name="Umeda M."/>
            <person name="Hayashi T."/>
            <person name="Nikaido I."/>
            <person name="Watanabe H."/>
            <person name="Oguri K."/>
            <person name="Kitazato H."/>
            <person name="Fujioka K."/>
            <person name="Kido Y."/>
            <person name="Takami H."/>
        </authorList>
    </citation>
    <scope>NUCLEOTIDE SEQUENCE</scope>
    <source>
        <tissue evidence="1">Whole body</tissue>
    </source>
</reference>
<sequence length="306" mass="33879">MTQRRLRSSLTTVAVSRSSFFRHQKFRAYRTSIPPKPFQNRISISELRAKKAFLIDMDGVIYHQEKIIPGAKEALEWLQVQKKDFLFITNSSQRSPRELQAKLCRMGIEVDESRFYTSALSTAAFIASQTPHGSAFVIGEPGLLQAIYDAGYVTNDVNPDFVIVGESRHYNFDQITRAVSLVQNGARLIGTNSDLVDKKGEESQEFVPACGSLIRPIEAACQVDAFFVGKPSPMMVREALKRLNSSAADSIIIGDRMDTDILGGVQSNLQTALVLTGVSDRAIVSRFAYQPDLLLDSIASIISNPK</sequence>
<dbReference type="Pfam" id="PF13242">
    <property type="entry name" value="Hydrolase_like"/>
    <property type="match status" value="1"/>
</dbReference>
<keyword evidence="1" id="KW-0378">Hydrolase</keyword>
<dbReference type="AlphaFoldDB" id="A0A6A7GAH0"/>
<dbReference type="CDD" id="cd07530">
    <property type="entry name" value="HAD_Pase_UmpH-like"/>
    <property type="match status" value="1"/>
</dbReference>
<evidence type="ECO:0000313" key="1">
    <source>
        <dbReference type="EMBL" id="LAC27681.1"/>
    </source>
</evidence>
<dbReference type="Gene3D" id="3.40.50.1000">
    <property type="entry name" value="HAD superfamily/HAD-like"/>
    <property type="match status" value="2"/>
</dbReference>
<dbReference type="GO" id="GO:0005737">
    <property type="term" value="C:cytoplasm"/>
    <property type="evidence" value="ECO:0007669"/>
    <property type="project" value="TreeGrafter"/>
</dbReference>